<dbReference type="PROSITE" id="PS50011">
    <property type="entry name" value="PROTEIN_KINASE_DOM"/>
    <property type="match status" value="1"/>
</dbReference>
<evidence type="ECO:0000259" key="24">
    <source>
        <dbReference type="PROSITE" id="PS50835"/>
    </source>
</evidence>
<dbReference type="PRINTS" id="PR00109">
    <property type="entry name" value="TYRKINASE"/>
</dbReference>
<dbReference type="GO" id="GO:0030030">
    <property type="term" value="P:cell projection organization"/>
    <property type="evidence" value="ECO:0007669"/>
    <property type="project" value="UniProtKB-ARBA"/>
</dbReference>
<reference evidence="25" key="1">
    <citation type="journal article" date="2014" name="BMC Genomics">
        <title>Characterizing the developmental transcriptome of the oriental fruit fly, Bactrocera dorsalis (Diptera: Tephritidae) through comparative genomic analysis with Drosophila melanogaster utilizing modENCODE datasets.</title>
        <authorList>
            <person name="Geib S.M."/>
            <person name="Calla B."/>
            <person name="Hall B."/>
            <person name="Hou S."/>
            <person name="Manoukis N.C."/>
        </authorList>
    </citation>
    <scope>NUCLEOTIDE SEQUENCE</scope>
    <source>
        <strain evidence="25">Punador</strain>
    </source>
</reference>
<dbReference type="Pfam" id="PF07714">
    <property type="entry name" value="PK_Tyr_Ser-Thr"/>
    <property type="match status" value="1"/>
</dbReference>
<dbReference type="GeneID" id="105223991"/>
<evidence type="ECO:0000256" key="8">
    <source>
        <dbReference type="ARBA" id="ARBA00022737"/>
    </source>
</evidence>
<evidence type="ECO:0000256" key="11">
    <source>
        <dbReference type="ARBA" id="ARBA00022840"/>
    </source>
</evidence>
<dbReference type="RefSeq" id="XP_019845022.1">
    <property type="nucleotide sequence ID" value="XM_019989463.2"/>
</dbReference>
<dbReference type="GO" id="GO:0005886">
    <property type="term" value="C:plasma membrane"/>
    <property type="evidence" value="ECO:0007669"/>
    <property type="project" value="UniProtKB-ARBA"/>
</dbReference>
<dbReference type="Gene3D" id="3.30.200.20">
    <property type="entry name" value="Phosphorylase Kinase, domain 1"/>
    <property type="match status" value="1"/>
</dbReference>
<dbReference type="RefSeq" id="XP_011200236.2">
    <property type="nucleotide sequence ID" value="XM_011201934.3"/>
</dbReference>
<dbReference type="InterPro" id="IPR008266">
    <property type="entry name" value="Tyr_kinase_AS"/>
</dbReference>
<keyword evidence="8" id="KW-0677">Repeat</keyword>
<dbReference type="Proteomes" id="UP001652620">
    <property type="component" value="Chromosome 5"/>
</dbReference>
<dbReference type="RefSeq" id="XP_019845025.1">
    <property type="nucleotide sequence ID" value="XM_019989466.2"/>
</dbReference>
<evidence type="ECO:0000313" key="28">
    <source>
        <dbReference type="RefSeq" id="XP_019845022.1"/>
    </source>
</evidence>
<dbReference type="KEGG" id="bdr:105223991"/>
<dbReference type="InterPro" id="IPR013098">
    <property type="entry name" value="Ig_I-set"/>
</dbReference>
<dbReference type="SMART" id="SM00408">
    <property type="entry name" value="IGc2"/>
    <property type="match status" value="5"/>
</dbReference>
<dbReference type="InterPro" id="IPR000719">
    <property type="entry name" value="Prot_kinase_dom"/>
</dbReference>
<name>A0A034VJE0_BACDO</name>
<dbReference type="GO" id="GO:0005007">
    <property type="term" value="F:fibroblast growth factor receptor activity"/>
    <property type="evidence" value="ECO:0007669"/>
    <property type="project" value="UniProtKB-ARBA"/>
</dbReference>
<keyword evidence="7" id="KW-0732">Signal</keyword>
<dbReference type="FunFam" id="3.30.200.20:FF:000651">
    <property type="entry name" value="Fibroblast growth factor receptor"/>
    <property type="match status" value="1"/>
</dbReference>
<dbReference type="OrthoDB" id="5984265at2759"/>
<evidence type="ECO:0000256" key="9">
    <source>
        <dbReference type="ARBA" id="ARBA00022741"/>
    </source>
</evidence>
<comment type="subcellular location">
    <subcellularLocation>
        <location evidence="1">Membrane</location>
        <topology evidence="1">Single-pass membrane protein</topology>
    </subcellularLocation>
</comment>
<dbReference type="PROSITE" id="PS00107">
    <property type="entry name" value="PROTEIN_KINASE_ATP"/>
    <property type="match status" value="1"/>
</dbReference>
<keyword evidence="26" id="KW-1185">Reference proteome</keyword>
<evidence type="ECO:0000256" key="5">
    <source>
        <dbReference type="ARBA" id="ARBA00022679"/>
    </source>
</evidence>
<dbReference type="InterPro" id="IPR001245">
    <property type="entry name" value="Ser-Thr/Tyr_kinase_cat_dom"/>
</dbReference>
<dbReference type="RefSeq" id="XP_019845022.2">
    <property type="nucleotide sequence ID" value="XM_019989463.3"/>
</dbReference>
<proteinExistence type="predicted"/>
<protein>
    <recommendedName>
        <fullName evidence="2">receptor protein-tyrosine kinase</fullName>
        <ecNumber evidence="2">2.7.10.1</ecNumber>
    </recommendedName>
</protein>
<evidence type="ECO:0000256" key="14">
    <source>
        <dbReference type="ARBA" id="ARBA00023137"/>
    </source>
</evidence>
<evidence type="ECO:0000256" key="18">
    <source>
        <dbReference type="ARBA" id="ARBA00023319"/>
    </source>
</evidence>
<dbReference type="Pfam" id="PF07679">
    <property type="entry name" value="I-set"/>
    <property type="match status" value="4"/>
</dbReference>
<dbReference type="GO" id="GO:0008347">
    <property type="term" value="P:glial cell migration"/>
    <property type="evidence" value="ECO:0007669"/>
    <property type="project" value="UniProtKB-ARBA"/>
</dbReference>
<dbReference type="RefSeq" id="XP_011200234.2">
    <property type="nucleotide sequence ID" value="XM_011201932.3"/>
</dbReference>
<dbReference type="FunFam" id="2.60.40.10:FF:000020">
    <property type="entry name" value="Fibroblast growth factor receptor"/>
    <property type="match status" value="2"/>
</dbReference>
<dbReference type="GO" id="GO:0003006">
    <property type="term" value="P:developmental process involved in reproduction"/>
    <property type="evidence" value="ECO:0007669"/>
    <property type="project" value="UniProtKB-ARBA"/>
</dbReference>
<dbReference type="InterPro" id="IPR011009">
    <property type="entry name" value="Kinase-like_dom_sf"/>
</dbReference>
<dbReference type="EC" id="2.7.10.1" evidence="2"/>
<gene>
    <name evidence="25" type="primary">FGFR2</name>
    <name evidence="27 28 29" type="synonym">LOC105223991</name>
</gene>
<keyword evidence="18" id="KW-0393">Immunoglobulin domain</keyword>
<evidence type="ECO:0000256" key="2">
    <source>
        <dbReference type="ARBA" id="ARBA00011902"/>
    </source>
</evidence>
<dbReference type="GO" id="GO:0001708">
    <property type="term" value="P:cell fate specification"/>
    <property type="evidence" value="ECO:0007669"/>
    <property type="project" value="UniProtKB-ARBA"/>
</dbReference>
<dbReference type="PANTHER" id="PTHR24416">
    <property type="entry name" value="TYROSINE-PROTEIN KINASE RECEPTOR"/>
    <property type="match status" value="1"/>
</dbReference>
<dbReference type="PROSITE" id="PS00109">
    <property type="entry name" value="PROTEIN_KINASE_TYR"/>
    <property type="match status" value="1"/>
</dbReference>
<dbReference type="InterPro" id="IPR003599">
    <property type="entry name" value="Ig_sub"/>
</dbReference>
<evidence type="ECO:0000256" key="17">
    <source>
        <dbReference type="ARBA" id="ARBA00023180"/>
    </source>
</evidence>
<feature type="domain" description="Ig-like" evidence="24">
    <location>
        <begin position="204"/>
        <end position="292"/>
    </location>
</feature>
<evidence type="ECO:0000313" key="26">
    <source>
        <dbReference type="Proteomes" id="UP001652620"/>
    </source>
</evidence>
<dbReference type="RefSeq" id="XP_011200237.2">
    <property type="nucleotide sequence ID" value="XM_011201935.3"/>
</dbReference>
<dbReference type="GO" id="GO:0005524">
    <property type="term" value="F:ATP binding"/>
    <property type="evidence" value="ECO:0007669"/>
    <property type="project" value="UniProtKB-UniRule"/>
</dbReference>
<feature type="compositionally biased region" description="Acidic residues" evidence="21">
    <location>
        <begin position="459"/>
        <end position="468"/>
    </location>
</feature>
<dbReference type="InterPro" id="IPR020635">
    <property type="entry name" value="Tyr_kinase_cat_dom"/>
</dbReference>
<dbReference type="PROSITE" id="PS50835">
    <property type="entry name" value="IG_LIKE"/>
    <property type="match status" value="5"/>
</dbReference>
<evidence type="ECO:0000256" key="3">
    <source>
        <dbReference type="ARBA" id="ARBA00022473"/>
    </source>
</evidence>
<dbReference type="GO" id="GO:0090130">
    <property type="term" value="P:tissue migration"/>
    <property type="evidence" value="ECO:0007669"/>
    <property type="project" value="UniProtKB-ARBA"/>
</dbReference>
<feature type="domain" description="Ig-like" evidence="24">
    <location>
        <begin position="296"/>
        <end position="403"/>
    </location>
</feature>
<dbReference type="AlphaFoldDB" id="A0A034VJE0"/>
<feature type="region of interest" description="Disordered" evidence="21">
    <location>
        <begin position="454"/>
        <end position="473"/>
    </location>
</feature>
<dbReference type="FunFam" id="1.10.510.10:FF:000983">
    <property type="entry name" value="Fibroblast growth factor receptor homolog 2"/>
    <property type="match status" value="1"/>
</dbReference>
<dbReference type="InterPro" id="IPR007110">
    <property type="entry name" value="Ig-like_dom"/>
</dbReference>
<dbReference type="SUPFAM" id="SSF56112">
    <property type="entry name" value="Protein kinase-like (PK-like)"/>
    <property type="match status" value="1"/>
</dbReference>
<feature type="domain" description="Ig-like" evidence="24">
    <location>
        <begin position="574"/>
        <end position="686"/>
    </location>
</feature>
<reference evidence="27 28" key="2">
    <citation type="submission" date="2022-04" db="UniProtKB">
        <authorList>
            <consortium name="RefSeq"/>
        </authorList>
    </citation>
    <scope>IDENTIFICATION</scope>
    <source>
        <strain evidence="27 28">Punador</strain>
    </source>
</reference>
<evidence type="ECO:0000256" key="10">
    <source>
        <dbReference type="ARBA" id="ARBA00022777"/>
    </source>
</evidence>
<dbReference type="SMART" id="SM00219">
    <property type="entry name" value="TyrKc"/>
    <property type="match status" value="1"/>
</dbReference>
<dbReference type="EMBL" id="GAKP01016338">
    <property type="protein sequence ID" value="JAC42614.1"/>
    <property type="molecule type" value="Transcribed_RNA"/>
</dbReference>
<feature type="transmembrane region" description="Helical" evidence="22">
    <location>
        <begin position="705"/>
        <end position="729"/>
    </location>
</feature>
<dbReference type="SUPFAM" id="SSF48726">
    <property type="entry name" value="Immunoglobulin"/>
    <property type="match status" value="5"/>
</dbReference>
<evidence type="ECO:0000313" key="25">
    <source>
        <dbReference type="EMBL" id="JAC42614.1"/>
    </source>
</evidence>
<feature type="domain" description="Protein kinase" evidence="23">
    <location>
        <begin position="810"/>
        <end position="1095"/>
    </location>
</feature>
<dbReference type="GO" id="GO:0001667">
    <property type="term" value="P:ameboidal-type cell migration"/>
    <property type="evidence" value="ECO:0007669"/>
    <property type="project" value="UniProtKB-ARBA"/>
</dbReference>
<evidence type="ECO:0000256" key="21">
    <source>
        <dbReference type="SAM" id="MobiDB-lite"/>
    </source>
</evidence>
<keyword evidence="3" id="KW-0217">Developmental protein</keyword>
<evidence type="ECO:0000256" key="19">
    <source>
        <dbReference type="ARBA" id="ARBA00051243"/>
    </source>
</evidence>
<keyword evidence="16 25" id="KW-0675">Receptor</keyword>
<evidence type="ECO:0000259" key="23">
    <source>
        <dbReference type="PROSITE" id="PS50011"/>
    </source>
</evidence>
<dbReference type="RefSeq" id="XP_011200236.1">
    <property type="nucleotide sequence ID" value="XM_011201934.2"/>
</dbReference>
<keyword evidence="13 22" id="KW-0472">Membrane</keyword>
<dbReference type="CDD" id="cd00096">
    <property type="entry name" value="Ig"/>
    <property type="match status" value="1"/>
</dbReference>
<keyword evidence="10" id="KW-0418">Kinase</keyword>
<keyword evidence="4" id="KW-0597">Phosphoprotein</keyword>
<dbReference type="RefSeq" id="XP_019845021.2">
    <property type="nucleotide sequence ID" value="XM_019989462.3"/>
</dbReference>
<dbReference type="InterPro" id="IPR036179">
    <property type="entry name" value="Ig-like_dom_sf"/>
</dbReference>
<keyword evidence="12 22" id="KW-1133">Transmembrane helix</keyword>
<dbReference type="InterPro" id="IPR003598">
    <property type="entry name" value="Ig_sub2"/>
</dbReference>
<feature type="domain" description="Ig-like" evidence="24">
    <location>
        <begin position="59"/>
        <end position="131"/>
    </location>
</feature>
<dbReference type="SMART" id="SM00409">
    <property type="entry name" value="IG"/>
    <property type="match status" value="5"/>
</dbReference>
<evidence type="ECO:0000313" key="27">
    <source>
        <dbReference type="RefSeq" id="XP_011200236.1"/>
    </source>
</evidence>
<dbReference type="GO" id="GO:0048468">
    <property type="term" value="P:cell development"/>
    <property type="evidence" value="ECO:0007669"/>
    <property type="project" value="UniProtKB-ARBA"/>
</dbReference>
<dbReference type="Gene3D" id="1.10.510.10">
    <property type="entry name" value="Transferase(Phosphotransferase) domain 1"/>
    <property type="match status" value="1"/>
</dbReference>
<evidence type="ECO:0000256" key="16">
    <source>
        <dbReference type="ARBA" id="ARBA00023170"/>
    </source>
</evidence>
<dbReference type="RefSeq" id="XP_011200235.2">
    <property type="nucleotide sequence ID" value="XM_011201933.3"/>
</dbReference>
<keyword evidence="15" id="KW-1015">Disulfide bond</keyword>
<feature type="domain" description="Ig-like" evidence="24">
    <location>
        <begin position="472"/>
        <end position="565"/>
    </location>
</feature>
<dbReference type="InterPro" id="IPR013783">
    <property type="entry name" value="Ig-like_fold"/>
</dbReference>
<dbReference type="InterPro" id="IPR050122">
    <property type="entry name" value="RTK"/>
</dbReference>
<evidence type="ECO:0000313" key="29">
    <source>
        <dbReference type="RefSeq" id="XP_019845025.1"/>
    </source>
</evidence>
<dbReference type="FunFam" id="2.60.40.10:FF:000016">
    <property type="entry name" value="Fibroblast growth factor receptor"/>
    <property type="match status" value="2"/>
</dbReference>
<evidence type="ECO:0000256" key="1">
    <source>
        <dbReference type="ARBA" id="ARBA00004167"/>
    </source>
</evidence>
<evidence type="ECO:0000256" key="12">
    <source>
        <dbReference type="ARBA" id="ARBA00022989"/>
    </source>
</evidence>
<feature type="region of interest" description="Disordered" evidence="21">
    <location>
        <begin position="1113"/>
        <end position="1132"/>
    </location>
</feature>
<dbReference type="RefSeq" id="XP_019845025.2">
    <property type="nucleotide sequence ID" value="XM_019989466.3"/>
</dbReference>
<dbReference type="EMBL" id="GAKP01016339">
    <property type="protein sequence ID" value="JAC42613.1"/>
    <property type="molecule type" value="Transcribed_RNA"/>
</dbReference>
<dbReference type="GO" id="GO:0048729">
    <property type="term" value="P:tissue morphogenesis"/>
    <property type="evidence" value="ECO:0007669"/>
    <property type="project" value="UniProtKB-ARBA"/>
</dbReference>
<keyword evidence="17" id="KW-0325">Glycoprotein</keyword>
<keyword evidence="6 22" id="KW-0812">Transmembrane</keyword>
<keyword evidence="11 20" id="KW-0067">ATP-binding</keyword>
<dbReference type="GO" id="GO:0048513">
    <property type="term" value="P:animal organ development"/>
    <property type="evidence" value="ECO:0007669"/>
    <property type="project" value="UniProtKB-ARBA"/>
</dbReference>
<sequence>MSKIRLKAIFGRPPNLCWLLFVITIFASPLYLSMAKSLIDSQAVQVKRNAEVVNVTLSPSVTHTESIVSPNKDVRLMCLLKGAIKWYRDDEFVSGNRLLVLKEVQKKDAGLYSCQAEQVSLGPKYVSVALSVSEQESSTSTNLMEEDIADFSKVEDDMEARLRLDRNESDSAEEIAEGELQSKDTKNVNSTALKIIHLPSPGPPQFQQSDKLLDVIQQPIGSFVQLSCPALGNPLPVITWFHDATRMNLTPLRFRLKKWSLFIDHLTTADSGIYTCKINNKFGSIEHNIRLQILRPQLRAASPIIKNNKPRNQTVVVTGSAQFECQVESPTTVQIRWIKHQKRLNTEELIANFTNNPNVIELLSNVDNPNVLNIFQAKMEDEGFYTCMATNEAGNAMATAYLEVLDQKSPTVTLKTKLAFSDKHAAHSMEDSGNAVPKKENEKLVTTIDSLVNNRDVNDTNDDPEAVEESPPRFKKTDKLLPALHKPAGSTIQLVCPAIGNPLPNITWTRRAANANFTEIMRHIGKVTYKKWSMQMDEVIAEDSGVYRCTVCNNLGCIEHTTKLTIMDRLRSRPIHSDKFPQNQTVLTNSSTHFECRIVSDLEPHIYWIKYKHNNERIENLERIFNEANTNTNVHQPSSEDFIKLKGDPDRPNILRLTNVTHADEGWYTCVAGNALGNALKSGYLHVVDKLPSREVYMMWRAHPAWTTVAAIVIVLLFLFGSVFIIYVLRKLKHEKLLKHRIETVHQWTKKVIIYKPSSSEGSSSDLQMPVIKIEKQRTTFQASNLDPSQAFNEYEFPLDSNWEIPRTQLNLGSTLGEGAFGRVVMAEACNLPRTANNSASIVAVKMVKDEHTDADMASLVREMEVMKMIGKHINIINLLGCCTQNGPLWVIVEFAPHGNLKDFLKKNRPLFVGSPSLPRSSEGLEDMPQLTEKNLVSFAFQIARGMEYLASRRCIHRDLAARNVLVSDDYVMKIADFGLARDIQDTEYYRKNTNGRLPIKWMAPESLQDKFYDSQSDVWSFGVLLWEIMTFGDQPYPSIMSAEELYSYLITGQRMEKPARCSLNIYMLMRQCWHFDANVRPTFGEIVENLDKILQLASNHATNEEYLDLSMPILETPPSSSDDESEPETFQETSLLRYQYTYKCN</sequence>
<dbReference type="InterPro" id="IPR017441">
    <property type="entry name" value="Protein_kinase_ATP_BS"/>
</dbReference>
<accession>A0A034VJE0</accession>
<evidence type="ECO:0000256" key="20">
    <source>
        <dbReference type="PROSITE-ProRule" id="PRU10141"/>
    </source>
</evidence>
<keyword evidence="5" id="KW-0808">Transferase</keyword>
<organism evidence="25">
    <name type="scientific">Bactrocera dorsalis</name>
    <name type="common">Oriental fruit fly</name>
    <name type="synonym">Dacus dorsalis</name>
    <dbReference type="NCBI Taxonomy" id="27457"/>
    <lineage>
        <taxon>Eukaryota</taxon>
        <taxon>Metazoa</taxon>
        <taxon>Ecdysozoa</taxon>
        <taxon>Arthropoda</taxon>
        <taxon>Hexapoda</taxon>
        <taxon>Insecta</taxon>
        <taxon>Pterygota</taxon>
        <taxon>Neoptera</taxon>
        <taxon>Endopterygota</taxon>
        <taxon>Diptera</taxon>
        <taxon>Brachycera</taxon>
        <taxon>Muscomorpha</taxon>
        <taxon>Tephritoidea</taxon>
        <taxon>Tephritidae</taxon>
        <taxon>Bactrocera</taxon>
        <taxon>Bactrocera</taxon>
    </lineage>
</organism>
<keyword evidence="14" id="KW-0829">Tyrosine-protein kinase</keyword>
<evidence type="ECO:0000256" key="4">
    <source>
        <dbReference type="ARBA" id="ARBA00022553"/>
    </source>
</evidence>
<dbReference type="Gene3D" id="2.60.40.10">
    <property type="entry name" value="Immunoglobulins"/>
    <property type="match status" value="5"/>
</dbReference>
<feature type="binding site" evidence="20">
    <location>
        <position position="846"/>
    </location>
    <ligand>
        <name>ATP</name>
        <dbReference type="ChEBI" id="CHEBI:30616"/>
    </ligand>
</feature>
<dbReference type="GO" id="GO:0043235">
    <property type="term" value="C:receptor complex"/>
    <property type="evidence" value="ECO:0007669"/>
    <property type="project" value="TreeGrafter"/>
</dbReference>
<evidence type="ECO:0000256" key="22">
    <source>
        <dbReference type="SAM" id="Phobius"/>
    </source>
</evidence>
<keyword evidence="9 20" id="KW-0547">Nucleotide-binding</keyword>
<evidence type="ECO:0000256" key="6">
    <source>
        <dbReference type="ARBA" id="ARBA00022692"/>
    </source>
</evidence>
<evidence type="ECO:0000256" key="7">
    <source>
        <dbReference type="ARBA" id="ARBA00022729"/>
    </source>
</evidence>
<evidence type="ECO:0000256" key="13">
    <source>
        <dbReference type="ARBA" id="ARBA00023136"/>
    </source>
</evidence>
<evidence type="ECO:0000256" key="15">
    <source>
        <dbReference type="ARBA" id="ARBA00023157"/>
    </source>
</evidence>
<comment type="catalytic activity">
    <reaction evidence="19">
        <text>L-tyrosyl-[protein] + ATP = O-phospho-L-tyrosyl-[protein] + ADP + H(+)</text>
        <dbReference type="Rhea" id="RHEA:10596"/>
        <dbReference type="Rhea" id="RHEA-COMP:10136"/>
        <dbReference type="Rhea" id="RHEA-COMP:20101"/>
        <dbReference type="ChEBI" id="CHEBI:15378"/>
        <dbReference type="ChEBI" id="CHEBI:30616"/>
        <dbReference type="ChEBI" id="CHEBI:46858"/>
        <dbReference type="ChEBI" id="CHEBI:61978"/>
        <dbReference type="ChEBI" id="CHEBI:456216"/>
        <dbReference type="EC" id="2.7.10.1"/>
    </reaction>
</comment>
<dbReference type="GO" id="GO:0022603">
    <property type="term" value="P:regulation of anatomical structure morphogenesis"/>
    <property type="evidence" value="ECO:0007669"/>
    <property type="project" value="UniProtKB-ARBA"/>
</dbReference>
<dbReference type="RefSeq" id="XP_019845023.2">
    <property type="nucleotide sequence ID" value="XM_019989464.3"/>
</dbReference>
<dbReference type="PANTHER" id="PTHR24416:SF550">
    <property type="entry name" value="FIBROBLAST GROWTH FACTOR RECEPTOR HOMOLOG 1-RELATED"/>
    <property type="match status" value="1"/>
</dbReference>
<dbReference type="GO" id="GO:0045887">
    <property type="term" value="P:positive regulation of synaptic assembly at neuromuscular junction"/>
    <property type="evidence" value="ECO:0007669"/>
    <property type="project" value="UniProtKB-ARBA"/>
</dbReference>